<evidence type="ECO:0000256" key="3">
    <source>
        <dbReference type="ARBA" id="ARBA00022723"/>
    </source>
</evidence>
<evidence type="ECO:0000313" key="7">
    <source>
        <dbReference type="EMBL" id="KTC65037.1"/>
    </source>
</evidence>
<evidence type="ECO:0000256" key="4">
    <source>
        <dbReference type="ARBA" id="ARBA00022833"/>
    </source>
</evidence>
<dbReference type="GO" id="GO:0046872">
    <property type="term" value="F:metal ion binding"/>
    <property type="evidence" value="ECO:0007669"/>
    <property type="project" value="UniProtKB-KW"/>
</dbReference>
<evidence type="ECO:0000313" key="10">
    <source>
        <dbReference type="Proteomes" id="UP000281170"/>
    </source>
</evidence>
<evidence type="ECO:0000256" key="1">
    <source>
        <dbReference type="ARBA" id="ARBA00001947"/>
    </source>
</evidence>
<keyword evidence="4" id="KW-0862">Zinc</keyword>
<accession>A0A0W0R1Z1</accession>
<feature type="domain" description="Alcohol dehydrogenase-like N-terminal" evidence="6">
    <location>
        <begin position="28"/>
        <end position="137"/>
    </location>
</feature>
<evidence type="ECO:0000259" key="6">
    <source>
        <dbReference type="Pfam" id="PF08240"/>
    </source>
</evidence>
<protein>
    <submittedName>
        <fullName evidence="7">Alcohol dehydrogenase</fullName>
        <ecNumber evidence="7">1.1.1.1</ecNumber>
    </submittedName>
</protein>
<keyword evidence="3" id="KW-0479">Metal-binding</keyword>
<dbReference type="InterPro" id="IPR036291">
    <property type="entry name" value="NAD(P)-bd_dom_sf"/>
</dbReference>
<keyword evidence="8" id="KW-0614">Plasmid</keyword>
<dbReference type="GO" id="GO:0004022">
    <property type="term" value="F:alcohol dehydrogenase (NAD+) activity"/>
    <property type="evidence" value="ECO:0007669"/>
    <property type="project" value="UniProtKB-EC"/>
</dbReference>
<dbReference type="Gene3D" id="3.40.50.720">
    <property type="entry name" value="NAD(P)-binding Rossmann-like Domain"/>
    <property type="match status" value="1"/>
</dbReference>
<reference evidence="8 10" key="2">
    <citation type="submission" date="2018-12" db="EMBL/GenBank/DDBJ databases">
        <authorList>
            <consortium name="Pathogen Informatics"/>
        </authorList>
    </citation>
    <scope>NUCLEOTIDE SEQUENCE [LARGE SCALE GENOMIC DNA]</scope>
    <source>
        <strain evidence="8 10">NCTC12735</strain>
        <plasmid evidence="10">13</plasmid>
    </source>
</reference>
<reference evidence="7 9" key="1">
    <citation type="submission" date="2015-11" db="EMBL/GenBank/DDBJ databases">
        <title>Identification of large and diverse effector repertoires of 38 Legionella species.</title>
        <authorList>
            <person name="Burstein D."/>
            <person name="Amaro F."/>
            <person name="Zusman T."/>
            <person name="Lifshitz Z."/>
            <person name="Cohen O."/>
            <person name="Gilbert J.A."/>
            <person name="Pupko T."/>
            <person name="Shuman H.A."/>
            <person name="Segal G."/>
        </authorList>
    </citation>
    <scope>NUCLEOTIDE SEQUENCE [LARGE SCALE GENOMIC DNA]</scope>
    <source>
        <strain evidence="7 9">1762-AUS-E</strain>
    </source>
</reference>
<dbReference type="STRING" id="45056.Lade_1560"/>
<dbReference type="PANTHER" id="PTHR42940:SF8">
    <property type="entry name" value="VACUOLAR PROTEIN SORTING-ASSOCIATED PROTEIN 11"/>
    <property type="match status" value="1"/>
</dbReference>
<dbReference type="EMBL" id="LR134422">
    <property type="protein sequence ID" value="VEH85444.1"/>
    <property type="molecule type" value="Genomic_DNA"/>
</dbReference>
<proteinExistence type="inferred from homology"/>
<dbReference type="SUPFAM" id="SSF51735">
    <property type="entry name" value="NAD(P)-binding Rossmann-fold domains"/>
    <property type="match status" value="1"/>
</dbReference>
<gene>
    <name evidence="7" type="ORF">Lade_1560</name>
    <name evidence="8" type="ORF">NCTC12735_01074</name>
</gene>
<evidence type="ECO:0000256" key="5">
    <source>
        <dbReference type="ARBA" id="ARBA00023002"/>
    </source>
</evidence>
<evidence type="ECO:0000313" key="8">
    <source>
        <dbReference type="EMBL" id="VEH85444.1"/>
    </source>
</evidence>
<evidence type="ECO:0000256" key="2">
    <source>
        <dbReference type="ARBA" id="ARBA00008072"/>
    </source>
</evidence>
<dbReference type="InterPro" id="IPR011032">
    <property type="entry name" value="GroES-like_sf"/>
</dbReference>
<name>A0A0W0R1Z1_9GAMM</name>
<dbReference type="InterPro" id="IPR014187">
    <property type="entry name" value="ADH_Zn_typ-2"/>
</dbReference>
<dbReference type="EMBL" id="LNKA01000010">
    <property type="protein sequence ID" value="KTC65037.1"/>
    <property type="molecule type" value="Genomic_DNA"/>
</dbReference>
<dbReference type="CDD" id="cd08298">
    <property type="entry name" value="CAD2"/>
    <property type="match status" value="1"/>
</dbReference>
<dbReference type="Proteomes" id="UP000281170">
    <property type="component" value="Plasmid 13"/>
</dbReference>
<dbReference type="SUPFAM" id="SSF50129">
    <property type="entry name" value="GroES-like"/>
    <property type="match status" value="1"/>
</dbReference>
<geneLocation type="plasmid" evidence="8 10">
    <name>13</name>
</geneLocation>
<dbReference type="Pfam" id="PF08240">
    <property type="entry name" value="ADH_N"/>
    <property type="match status" value="1"/>
</dbReference>
<keyword evidence="5 7" id="KW-0560">Oxidoreductase</keyword>
<dbReference type="Proteomes" id="UP000054859">
    <property type="component" value="Unassembled WGS sequence"/>
</dbReference>
<dbReference type="KEGG" id="ladl:NCTC12735_01074"/>
<dbReference type="EC" id="1.1.1.1" evidence="7"/>
<dbReference type="PANTHER" id="PTHR42940">
    <property type="entry name" value="ALCOHOL DEHYDROGENASE 1-RELATED"/>
    <property type="match status" value="1"/>
</dbReference>
<dbReference type="PATRIC" id="fig|45056.6.peg.1610"/>
<organism evidence="7 9">
    <name type="scientific">Legionella adelaidensis</name>
    <dbReference type="NCBI Taxonomy" id="45056"/>
    <lineage>
        <taxon>Bacteria</taxon>
        <taxon>Pseudomonadati</taxon>
        <taxon>Pseudomonadota</taxon>
        <taxon>Gammaproteobacteria</taxon>
        <taxon>Legionellales</taxon>
        <taxon>Legionellaceae</taxon>
        <taxon>Legionella</taxon>
    </lineage>
</organism>
<sequence length="337" mass="36656">MKMHAMLMRNSHEKLIYTQIEKPLPNAYQILIKVTTCGICRTDLHVVDGELKFPKLPLVPGHQIVGIIEALGENVHSFTVGQRIGVPWLGGSCGVCQFCLAGRENLCDEAKFTGYQIDGGFAEYCVANAQFCFPIPDGYSDIQAAPLFCAGLIGYRALLKTMDAKHLGLYGFGSAAHILTQIAYKQERKIYAFTNPGDSIAQEFAYKLGASWAGDAEKSPPHLLDAAIIFAPVGSLVPLALKNTVKGGIVVCAGIHMSDIPSFPYEILWGERTLCSVANLTRKDGEEFLSLAPTIPVKTETHTYALEEVNEALDDLRYGKFTGSAVIVINKKTAAIK</sequence>
<dbReference type="GO" id="GO:0005737">
    <property type="term" value="C:cytoplasm"/>
    <property type="evidence" value="ECO:0007669"/>
    <property type="project" value="TreeGrafter"/>
</dbReference>
<keyword evidence="9" id="KW-1185">Reference proteome</keyword>
<dbReference type="NCBIfam" id="TIGR02822">
    <property type="entry name" value="adh_fam_2"/>
    <property type="match status" value="1"/>
</dbReference>
<dbReference type="InterPro" id="IPR013154">
    <property type="entry name" value="ADH-like_N"/>
</dbReference>
<evidence type="ECO:0000313" key="9">
    <source>
        <dbReference type="Proteomes" id="UP000054859"/>
    </source>
</evidence>
<dbReference type="AlphaFoldDB" id="A0A0W0R1Z1"/>
<comment type="similarity">
    <text evidence="2">Belongs to the zinc-containing alcohol dehydrogenase family.</text>
</comment>
<comment type="cofactor">
    <cofactor evidence="1">
        <name>Zn(2+)</name>
        <dbReference type="ChEBI" id="CHEBI:29105"/>
    </cofactor>
</comment>
<dbReference type="Gene3D" id="3.90.180.10">
    <property type="entry name" value="Medium-chain alcohol dehydrogenases, catalytic domain"/>
    <property type="match status" value="1"/>
</dbReference>